<feature type="region of interest" description="Disordered" evidence="3">
    <location>
        <begin position="1"/>
        <end position="75"/>
    </location>
</feature>
<feature type="region of interest" description="Disordered" evidence="3">
    <location>
        <begin position="90"/>
        <end position="137"/>
    </location>
</feature>
<dbReference type="InterPro" id="IPR026947">
    <property type="entry name" value="UBN_middle_dom"/>
</dbReference>
<proteinExistence type="inferred from homology"/>
<dbReference type="EMBL" id="JAGEUA010000003">
    <property type="protein sequence ID" value="KAL0993061.1"/>
    <property type="molecule type" value="Genomic_DNA"/>
</dbReference>
<feature type="region of interest" description="Disordered" evidence="3">
    <location>
        <begin position="699"/>
        <end position="769"/>
    </location>
</feature>
<gene>
    <name evidence="6" type="ORF">UPYG_G00102730</name>
</gene>
<name>A0ABD0X1C5_UMBPY</name>
<organism evidence="6 7">
    <name type="scientific">Umbra pygmaea</name>
    <name type="common">Eastern mudminnow</name>
    <dbReference type="NCBI Taxonomy" id="75934"/>
    <lineage>
        <taxon>Eukaryota</taxon>
        <taxon>Metazoa</taxon>
        <taxon>Chordata</taxon>
        <taxon>Craniata</taxon>
        <taxon>Vertebrata</taxon>
        <taxon>Euteleostomi</taxon>
        <taxon>Actinopterygii</taxon>
        <taxon>Neopterygii</taxon>
        <taxon>Teleostei</taxon>
        <taxon>Protacanthopterygii</taxon>
        <taxon>Esociformes</taxon>
        <taxon>Umbridae</taxon>
        <taxon>Umbra</taxon>
    </lineage>
</organism>
<evidence type="ECO:0000256" key="2">
    <source>
        <dbReference type="ARBA" id="ARBA00022553"/>
    </source>
</evidence>
<evidence type="ECO:0000313" key="6">
    <source>
        <dbReference type="EMBL" id="KAL0993061.1"/>
    </source>
</evidence>
<feature type="compositionally biased region" description="Low complexity" evidence="3">
    <location>
        <begin position="961"/>
        <end position="977"/>
    </location>
</feature>
<keyword evidence="2" id="KW-0597">Phosphoprotein</keyword>
<reference evidence="6 7" key="1">
    <citation type="submission" date="2024-06" db="EMBL/GenBank/DDBJ databases">
        <authorList>
            <person name="Pan Q."/>
            <person name="Wen M."/>
            <person name="Jouanno E."/>
            <person name="Zahm M."/>
            <person name="Klopp C."/>
            <person name="Cabau C."/>
            <person name="Louis A."/>
            <person name="Berthelot C."/>
            <person name="Parey E."/>
            <person name="Roest Crollius H."/>
            <person name="Montfort J."/>
            <person name="Robinson-Rechavi M."/>
            <person name="Bouchez O."/>
            <person name="Lampietro C."/>
            <person name="Lopez Roques C."/>
            <person name="Donnadieu C."/>
            <person name="Postlethwait J."/>
            <person name="Bobe J."/>
            <person name="Verreycken H."/>
            <person name="Guiguen Y."/>
        </authorList>
    </citation>
    <scope>NUCLEOTIDE SEQUENCE [LARGE SCALE GENOMIC DNA]</scope>
    <source>
        <strain evidence="6">Up_M1</strain>
        <tissue evidence="6">Testis</tissue>
    </source>
</reference>
<feature type="compositionally biased region" description="Pro residues" evidence="3">
    <location>
        <begin position="896"/>
        <end position="906"/>
    </location>
</feature>
<dbReference type="InterPro" id="IPR014840">
    <property type="entry name" value="HRD"/>
</dbReference>
<feature type="region of interest" description="Disordered" evidence="3">
    <location>
        <begin position="621"/>
        <end position="665"/>
    </location>
</feature>
<evidence type="ECO:0008006" key="8">
    <source>
        <dbReference type="Google" id="ProtNLM"/>
    </source>
</evidence>
<feature type="region of interest" description="Disordered" evidence="3">
    <location>
        <begin position="233"/>
        <end position="277"/>
    </location>
</feature>
<comment type="similarity">
    <text evidence="1">Belongs to the ubinuclein family.</text>
</comment>
<comment type="caution">
    <text evidence="6">The sequence shown here is derived from an EMBL/GenBank/DDBJ whole genome shotgun (WGS) entry which is preliminary data.</text>
</comment>
<dbReference type="Pfam" id="PF14075">
    <property type="entry name" value="UBN_AB"/>
    <property type="match status" value="1"/>
</dbReference>
<feature type="compositionally biased region" description="Polar residues" evidence="3">
    <location>
        <begin position="11"/>
        <end position="22"/>
    </location>
</feature>
<feature type="compositionally biased region" description="Polar residues" evidence="3">
    <location>
        <begin position="863"/>
        <end position="888"/>
    </location>
</feature>
<feature type="compositionally biased region" description="Low complexity" evidence="3">
    <location>
        <begin position="739"/>
        <end position="766"/>
    </location>
</feature>
<sequence>MAEPRKVPFVTISSFNNNNAPPSESKKRRREDEAEISLGEDGGVVSAVAGPGSGNTGASPFGNVNVKPGDGESVESRRLTVRLNLSLSEPSERGSAEFNYSELVQSTQVKKTPAPGPPKGLMPALDPNDPFADEKKDRQEVEALAKKFESKYGNTGKKKRRDRMQDLIDIGFGYDETDPFIDNSEAYDELVPASLTTKLGGFYINTGTLQFRAASESEGEDFKKLKDCEDRVIKKRRKKPDGSNMDEKKPRKNKMPKQGVSGLNVHRPEKKKRKKLMKDSLNLAAMLRRFTREKEENRKKIPVLPRGPPSTNSALLNSHPKPTDINMADLACDPAVMSLLGTANNNDLLQDMMGDLDFGLLDSPRPASPAQGENGTLGKVQSRVQGPQGALLPPPPLPNGLPAPLSKRIEDLRTASRQFDQEGRKKFFTLDMNNILLDIELQVQEQPVAVRSSVYSHLEAFVPCNKEALLKRLKKLSLNIQDDRLRAPLLKLKLAVCSVMPEQIARYNMDCIAKVAKQQSEEGEKNGSEEDDEEKPGKRVMGPRKKFVWDEKLRMLLCNLVRVKLGCYDLEGQSSLSPEDYLKAFMETEVKPLWPKGWMQARMLFKESLVVHGHLTGNLTKKKLLPTPKSKPKEGVWVQRSTPSVGATPSPAALASRRPSQSPAEPVCLLDSLEDQLTAPSLDSISQALALLSNAAKGLVHGDSPPSPERPKTAPAPSSLHASPILQQHKKSTVNSPGSSAPLYISTSSSLSRPPSVSSPLSSARSEGLGSVKGGAALAATHRPSMLSPQRPAGMVLSKAGAPCSPAQPKPRPPPTASPLAPPSQKGFGSNNTKAGSGESPRVTQPSQSKASPLPSYSHPLSGAQQQSNFITPMQATLTKSSHSSTSPIIKLTPRLPNPSAPPATSPSPNTRPQAASGMHQYSTKSPAGFRPTFSGAQGVPAKHGQGGYTLAVGQKTPSQTVSSSANTSLTNTSSISKHSGTSPSTTALTNQRPRPAGGAGGATQGAKPLTSVSTSSVSSQLPQVSSASSSLLASAQPLPLGFGMLGGLVPVSLPFQFPSLLNLPPLVGTAGSSTGSGGSSSNSSAFSLTQNLLKSLQSGSQVALPPHLQLAFSELYSSCPDVSQSQGGDVNRKSL</sequence>
<feature type="region of interest" description="Disordered" evidence="3">
    <location>
        <begin position="292"/>
        <end position="314"/>
    </location>
</feature>
<dbReference type="Proteomes" id="UP001557470">
    <property type="component" value="Unassembled WGS sequence"/>
</dbReference>
<feature type="compositionally biased region" description="Basic and acidic residues" evidence="3">
    <location>
        <begin position="519"/>
        <end position="528"/>
    </location>
</feature>
<feature type="region of interest" description="Disordered" evidence="3">
    <location>
        <begin position="363"/>
        <end position="405"/>
    </location>
</feature>
<feature type="compositionally biased region" description="Pro residues" evidence="3">
    <location>
        <begin position="806"/>
        <end position="822"/>
    </location>
</feature>
<evidence type="ECO:0000259" key="5">
    <source>
        <dbReference type="Pfam" id="PF14075"/>
    </source>
</evidence>
<feature type="region of interest" description="Disordered" evidence="3">
    <location>
        <begin position="783"/>
        <end position="1015"/>
    </location>
</feature>
<accession>A0ABD0X1C5</accession>
<dbReference type="AlphaFoldDB" id="A0ABD0X1C5"/>
<feature type="domain" description="Ubinuclein middle" evidence="5">
    <location>
        <begin position="397"/>
        <end position="606"/>
    </location>
</feature>
<feature type="domain" description="Hpc2-related" evidence="4">
    <location>
        <begin position="159"/>
        <end position="210"/>
    </location>
</feature>
<evidence type="ECO:0000313" key="7">
    <source>
        <dbReference type="Proteomes" id="UP001557470"/>
    </source>
</evidence>
<evidence type="ECO:0000259" key="4">
    <source>
        <dbReference type="Pfam" id="PF08729"/>
    </source>
</evidence>
<dbReference type="PANTHER" id="PTHR21669:SF10">
    <property type="entry name" value="UBINUCLEIN-2"/>
    <property type="match status" value="1"/>
</dbReference>
<dbReference type="Pfam" id="PF08729">
    <property type="entry name" value="HUN"/>
    <property type="match status" value="1"/>
</dbReference>
<feature type="region of interest" description="Disordered" evidence="3">
    <location>
        <begin position="518"/>
        <end position="540"/>
    </location>
</feature>
<evidence type="ECO:0000256" key="3">
    <source>
        <dbReference type="SAM" id="MobiDB-lite"/>
    </source>
</evidence>
<feature type="compositionally biased region" description="Polar residues" evidence="3">
    <location>
        <begin position="842"/>
        <end position="851"/>
    </location>
</feature>
<dbReference type="PANTHER" id="PTHR21669">
    <property type="entry name" value="CAPZ-INTERACTING PROTEIN AND RELATED PROTEINS"/>
    <property type="match status" value="1"/>
</dbReference>
<feature type="compositionally biased region" description="Polar residues" evidence="3">
    <location>
        <begin position="978"/>
        <end position="993"/>
    </location>
</feature>
<protein>
    <recommendedName>
        <fullName evidence="8">Ubinuclein 2b</fullName>
    </recommendedName>
</protein>
<feature type="compositionally biased region" description="Pro residues" evidence="3">
    <location>
        <begin position="392"/>
        <end position="401"/>
    </location>
</feature>
<keyword evidence="7" id="KW-1185">Reference proteome</keyword>
<evidence type="ECO:0000256" key="1">
    <source>
        <dbReference type="ARBA" id="ARBA00009911"/>
    </source>
</evidence>
<feature type="compositionally biased region" description="Low complexity" evidence="3">
    <location>
        <begin position="1005"/>
        <end position="1015"/>
    </location>
</feature>